<sequence length="816" mass="89213">MKKVIIVGGVAGGASAATRLRRLDENLEIIMFERGEYVSFANCGLPYYIGGEIKEREKLLVQTPKSINDRFNVDVRVNSDVVSIDTDRKVVKVNSLEKGEYEESYDYLILSPGAKPIKPPIKGIDSPKIYTLRNVPDTDKIKKVVDEKGIKSAVIIGGGFIGIEMAENLKERGLDVTLIEAAPHILAPFDSEMVTIAEKELNDRDVSLILNNGVDSFKDNNDLIEVHLKDGSFVESDIVILAIGVAPDTSFIRNTNIELGARGHIIVDEYMRTSASDVYAVGDAILVKDYVSGEDVAIPLAGPANRQGRIAADNIAGRKVAYKGTQGTSILKIFDLVGASTGNNERTLKRLGVDYKTAYIHPMSHASYYPGAKQISIKLIFNKDGKVLGAQAFGYEGVDKFIDVIASVIKLNGTVEDLVELELAYAPPFLSAKSPQNMVGFVAENYLNGTTDIISVNELNEYNSESSTLLDIRETIEVESGSIEGSINIPLNSLRSRMNELPKDKEIIVYCAVGLRGHIASRILTQNGFKVKNLSGGYKTYIQSKYIAKKISKQSNLNTDIQKEEVAVDINSIELDACGLCCPGPLMQVKAKIDTLNIGDVLKVKASDPGFYEDIKSWCKNTGNELMSLDKSCGIIYAEIKKKSKSNVENVDILESSVKLDNSQTMVVFSGDLDKAIASFIIANGAAAMGKKVTMFFTFWGLNILRKNENIQVKKNIIEKAFGFMMPRGSEKLTLSKMNMGGIGAKMIRGIMQKKNVQSLEELMKAAMDNGVNIVACTMSMDIMGIKDKELIDGVNFGGVGYYLGEASESNINLFI</sequence>
<dbReference type="InterPro" id="IPR036188">
    <property type="entry name" value="FAD/NAD-bd_sf"/>
</dbReference>
<comment type="similarity">
    <text evidence="2">Belongs to the class-III pyridine nucleotide-disulfide oxidoreductase family.</text>
</comment>
<dbReference type="Pfam" id="PF01206">
    <property type="entry name" value="TusA"/>
    <property type="match status" value="1"/>
</dbReference>
<dbReference type="GO" id="GO:0016491">
    <property type="term" value="F:oxidoreductase activity"/>
    <property type="evidence" value="ECO:0007669"/>
    <property type="project" value="UniProtKB-KW"/>
</dbReference>
<name>A0A1M5UWM1_9CLOT</name>
<dbReference type="InterPro" id="IPR023753">
    <property type="entry name" value="FAD/NAD-binding_dom"/>
</dbReference>
<dbReference type="RefSeq" id="WP_073016676.1">
    <property type="nucleotide sequence ID" value="NZ_FQXU01000003.1"/>
</dbReference>
<proteinExistence type="inferred from homology"/>
<dbReference type="Pfam" id="PF02852">
    <property type="entry name" value="Pyr_redox_dim"/>
    <property type="match status" value="1"/>
</dbReference>
<dbReference type="Gene3D" id="3.50.50.60">
    <property type="entry name" value="FAD/NAD(P)-binding domain"/>
    <property type="match status" value="2"/>
</dbReference>
<keyword evidence="4" id="KW-0274">FAD</keyword>
<dbReference type="Pfam" id="PF00581">
    <property type="entry name" value="Rhodanese"/>
    <property type="match status" value="1"/>
</dbReference>
<dbReference type="InterPro" id="IPR050260">
    <property type="entry name" value="FAD-bd_OxRdtase"/>
</dbReference>
<dbReference type="CDD" id="cd01524">
    <property type="entry name" value="RHOD_Pyr_redox"/>
    <property type="match status" value="1"/>
</dbReference>
<dbReference type="AlphaFoldDB" id="A0A1M5UWM1"/>
<dbReference type="Gene3D" id="3.40.250.10">
    <property type="entry name" value="Rhodanese-like domain"/>
    <property type="match status" value="1"/>
</dbReference>
<accession>A0A1M5UWM1</accession>
<dbReference type="InterPro" id="IPR027396">
    <property type="entry name" value="DsrEFH-like"/>
</dbReference>
<organism evidence="8 9">
    <name type="scientific">Clostridium intestinale DSM 6191</name>
    <dbReference type="NCBI Taxonomy" id="1121320"/>
    <lineage>
        <taxon>Bacteria</taxon>
        <taxon>Bacillati</taxon>
        <taxon>Bacillota</taxon>
        <taxon>Clostridia</taxon>
        <taxon>Eubacteriales</taxon>
        <taxon>Clostridiaceae</taxon>
        <taxon>Clostridium</taxon>
    </lineage>
</organism>
<keyword evidence="6" id="KW-0676">Redox-active center</keyword>
<evidence type="ECO:0000313" key="8">
    <source>
        <dbReference type="EMBL" id="SHH67375.1"/>
    </source>
</evidence>
<dbReference type="Gene3D" id="3.30.110.40">
    <property type="entry name" value="TusA-like domain"/>
    <property type="match status" value="1"/>
</dbReference>
<evidence type="ECO:0000256" key="2">
    <source>
        <dbReference type="ARBA" id="ARBA00009130"/>
    </source>
</evidence>
<dbReference type="InterPro" id="IPR004099">
    <property type="entry name" value="Pyr_nucl-diS_OxRdtase_dimer"/>
</dbReference>
<dbReference type="InterPro" id="IPR016156">
    <property type="entry name" value="FAD/NAD-linked_Rdtase_dimer_sf"/>
</dbReference>
<reference evidence="8 9" key="1">
    <citation type="submission" date="2016-11" db="EMBL/GenBank/DDBJ databases">
        <authorList>
            <person name="Jaros S."/>
            <person name="Januszkiewicz K."/>
            <person name="Wedrychowicz H."/>
        </authorList>
    </citation>
    <scope>NUCLEOTIDE SEQUENCE [LARGE SCALE GENOMIC DNA]</scope>
    <source>
        <strain evidence="8 9">DSM 6191</strain>
    </source>
</reference>
<feature type="domain" description="Rhodanese" evidence="7">
    <location>
        <begin position="463"/>
        <end position="550"/>
    </location>
</feature>
<evidence type="ECO:0000256" key="4">
    <source>
        <dbReference type="ARBA" id="ARBA00022827"/>
    </source>
</evidence>
<dbReference type="SUPFAM" id="SSF52821">
    <property type="entry name" value="Rhodanese/Cell cycle control phosphatase"/>
    <property type="match status" value="1"/>
</dbReference>
<comment type="cofactor">
    <cofactor evidence="1">
        <name>FAD</name>
        <dbReference type="ChEBI" id="CHEBI:57692"/>
    </cofactor>
</comment>
<dbReference type="InterPro" id="IPR036868">
    <property type="entry name" value="TusA-like_sf"/>
</dbReference>
<dbReference type="Proteomes" id="UP000184241">
    <property type="component" value="Unassembled WGS sequence"/>
</dbReference>
<dbReference type="PANTHER" id="PTHR43429">
    <property type="entry name" value="PYRIDINE NUCLEOTIDE-DISULFIDE OXIDOREDUCTASE DOMAIN-CONTAINING"/>
    <property type="match status" value="1"/>
</dbReference>
<gene>
    <name evidence="8" type="ORF">SAMN02745941_00671</name>
</gene>
<evidence type="ECO:0000256" key="6">
    <source>
        <dbReference type="ARBA" id="ARBA00023284"/>
    </source>
</evidence>
<evidence type="ECO:0000256" key="1">
    <source>
        <dbReference type="ARBA" id="ARBA00001974"/>
    </source>
</evidence>
<dbReference type="PROSITE" id="PS01148">
    <property type="entry name" value="UPF0033"/>
    <property type="match status" value="1"/>
</dbReference>
<dbReference type="SUPFAM" id="SSF55424">
    <property type="entry name" value="FAD/NAD-linked reductases, dimerisation (C-terminal) domain"/>
    <property type="match status" value="1"/>
</dbReference>
<dbReference type="InterPro" id="IPR001455">
    <property type="entry name" value="TusA-like"/>
</dbReference>
<dbReference type="InterPro" id="IPR032836">
    <property type="entry name" value="DsrE2-like"/>
</dbReference>
<evidence type="ECO:0000313" key="9">
    <source>
        <dbReference type="Proteomes" id="UP000184241"/>
    </source>
</evidence>
<dbReference type="SUPFAM" id="SSF64307">
    <property type="entry name" value="SirA-like"/>
    <property type="match status" value="1"/>
</dbReference>
<dbReference type="Pfam" id="PF07992">
    <property type="entry name" value="Pyr_redox_2"/>
    <property type="match status" value="1"/>
</dbReference>
<dbReference type="PROSITE" id="PS50206">
    <property type="entry name" value="RHODANESE_3"/>
    <property type="match status" value="1"/>
</dbReference>
<dbReference type="PANTHER" id="PTHR43429:SF1">
    <property type="entry name" value="NAD(P)H SULFUR OXIDOREDUCTASE (COA-DEPENDENT)"/>
    <property type="match status" value="1"/>
</dbReference>
<protein>
    <submittedName>
        <fullName evidence="8">NADPH-dependent 2,4-dienoyl-CoA reductase, sulfur reductase</fullName>
    </submittedName>
</protein>
<dbReference type="EMBL" id="FQXU01000003">
    <property type="protein sequence ID" value="SHH67375.1"/>
    <property type="molecule type" value="Genomic_DNA"/>
</dbReference>
<evidence type="ECO:0000256" key="5">
    <source>
        <dbReference type="ARBA" id="ARBA00023002"/>
    </source>
</evidence>
<dbReference type="Gene3D" id="3.40.1260.10">
    <property type="entry name" value="DsrEFH-like"/>
    <property type="match status" value="1"/>
</dbReference>
<evidence type="ECO:0000256" key="3">
    <source>
        <dbReference type="ARBA" id="ARBA00022630"/>
    </source>
</evidence>
<keyword evidence="5" id="KW-0560">Oxidoreductase</keyword>
<dbReference type="SUPFAM" id="SSF75169">
    <property type="entry name" value="DsrEFH-like"/>
    <property type="match status" value="1"/>
</dbReference>
<dbReference type="SUPFAM" id="SSF51905">
    <property type="entry name" value="FAD/NAD(P)-binding domain"/>
    <property type="match status" value="1"/>
</dbReference>
<dbReference type="Pfam" id="PF13686">
    <property type="entry name" value="DrsE_2"/>
    <property type="match status" value="1"/>
</dbReference>
<dbReference type="PRINTS" id="PR00368">
    <property type="entry name" value="FADPNR"/>
</dbReference>
<dbReference type="SMART" id="SM00450">
    <property type="entry name" value="RHOD"/>
    <property type="match status" value="1"/>
</dbReference>
<dbReference type="InterPro" id="IPR001763">
    <property type="entry name" value="Rhodanese-like_dom"/>
</dbReference>
<evidence type="ECO:0000259" key="7">
    <source>
        <dbReference type="PROSITE" id="PS50206"/>
    </source>
</evidence>
<keyword evidence="3" id="KW-0285">Flavoprotein</keyword>
<dbReference type="PRINTS" id="PR00411">
    <property type="entry name" value="PNDRDTASEI"/>
</dbReference>
<dbReference type="InterPro" id="IPR036873">
    <property type="entry name" value="Rhodanese-like_dom_sf"/>
</dbReference>